<dbReference type="AlphaFoldDB" id="A0A396GRG1"/>
<dbReference type="Gramene" id="rna48479">
    <property type="protein sequence ID" value="RHN42084.1"/>
    <property type="gene ID" value="gene48479"/>
</dbReference>
<reference evidence="1" key="1">
    <citation type="journal article" date="2018" name="Nat. Plants">
        <title>Whole-genome landscape of Medicago truncatula symbiotic genes.</title>
        <authorList>
            <person name="Pecrix Y."/>
            <person name="Gamas P."/>
            <person name="Carrere S."/>
        </authorList>
    </citation>
    <scope>NUCLEOTIDE SEQUENCE</scope>
    <source>
        <tissue evidence="1">Leaves</tissue>
    </source>
</reference>
<protein>
    <submittedName>
        <fullName evidence="1">Uncharacterized protein</fullName>
    </submittedName>
</protein>
<sequence length="72" mass="8300">MIAQLRFSPACRSARCLTNRADKPSILICNKSAGDDHRCSNTALIHKRVWYQSLSSRWRRLGRQRVGKSSPW</sequence>
<dbReference type="Proteomes" id="UP000265566">
    <property type="component" value="Chromosome 8"/>
</dbReference>
<accession>A0A396GRG1</accession>
<dbReference type="EMBL" id="PSQE01000008">
    <property type="protein sequence ID" value="RHN42084.1"/>
    <property type="molecule type" value="Genomic_DNA"/>
</dbReference>
<evidence type="ECO:0000313" key="1">
    <source>
        <dbReference type="EMBL" id="RHN42084.1"/>
    </source>
</evidence>
<name>A0A396GRG1_MEDTR</name>
<gene>
    <name evidence="1" type="ORF">MtrunA17_Chr8g0373011</name>
</gene>
<proteinExistence type="predicted"/>
<comment type="caution">
    <text evidence="1">The sequence shown here is derived from an EMBL/GenBank/DDBJ whole genome shotgun (WGS) entry which is preliminary data.</text>
</comment>
<organism evidence="1">
    <name type="scientific">Medicago truncatula</name>
    <name type="common">Barrel medic</name>
    <name type="synonym">Medicago tribuloides</name>
    <dbReference type="NCBI Taxonomy" id="3880"/>
    <lineage>
        <taxon>Eukaryota</taxon>
        <taxon>Viridiplantae</taxon>
        <taxon>Streptophyta</taxon>
        <taxon>Embryophyta</taxon>
        <taxon>Tracheophyta</taxon>
        <taxon>Spermatophyta</taxon>
        <taxon>Magnoliopsida</taxon>
        <taxon>eudicotyledons</taxon>
        <taxon>Gunneridae</taxon>
        <taxon>Pentapetalae</taxon>
        <taxon>rosids</taxon>
        <taxon>fabids</taxon>
        <taxon>Fabales</taxon>
        <taxon>Fabaceae</taxon>
        <taxon>Papilionoideae</taxon>
        <taxon>50 kb inversion clade</taxon>
        <taxon>NPAAA clade</taxon>
        <taxon>Hologalegina</taxon>
        <taxon>IRL clade</taxon>
        <taxon>Trifolieae</taxon>
        <taxon>Medicago</taxon>
    </lineage>
</organism>